<evidence type="ECO:0008006" key="4">
    <source>
        <dbReference type="Google" id="ProtNLM"/>
    </source>
</evidence>
<dbReference type="RefSeq" id="WP_154799624.1">
    <property type="nucleotide sequence ID" value="NZ_CP052757.1"/>
</dbReference>
<protein>
    <recommendedName>
        <fullName evidence="4">FtsX-like permease family protein</fullName>
    </recommendedName>
</protein>
<evidence type="ECO:0000256" key="1">
    <source>
        <dbReference type="SAM" id="Phobius"/>
    </source>
</evidence>
<keyword evidence="1" id="KW-0472">Membrane</keyword>
<name>A0A6M5ULG2_9MICO</name>
<evidence type="ECO:0000313" key="3">
    <source>
        <dbReference type="Proteomes" id="UP000451354"/>
    </source>
</evidence>
<proteinExistence type="predicted"/>
<dbReference type="EMBL" id="CP052757">
    <property type="protein sequence ID" value="QJW38081.1"/>
    <property type="molecule type" value="Genomic_DNA"/>
</dbReference>
<reference evidence="3" key="1">
    <citation type="journal article" date="2022" name="Int. J. Syst. Evol. Microbiol.">
        <title>Cellulosimicrobium protaetiae sp. nov., isolated from the gut of the larva of Protaetia brevitarsis seulensis.</title>
        <authorList>
            <person name="Le Han H."/>
            <person name="Nguyen T.T.H."/>
            <person name="Li Z."/>
            <person name="Shin N.R."/>
            <person name="Kim S.G."/>
        </authorList>
    </citation>
    <scope>NUCLEOTIDE SEQUENCE [LARGE SCALE GENOMIC DNA]</scope>
    <source>
        <strain evidence="3">BI34</strain>
    </source>
</reference>
<keyword evidence="1" id="KW-1133">Transmembrane helix</keyword>
<dbReference type="KEGG" id="cprt:FIC82_019805"/>
<feature type="transmembrane region" description="Helical" evidence="1">
    <location>
        <begin position="296"/>
        <end position="321"/>
    </location>
</feature>
<gene>
    <name evidence="2" type="ORF">FIC82_019805</name>
</gene>
<feature type="transmembrane region" description="Helical" evidence="1">
    <location>
        <begin position="226"/>
        <end position="248"/>
    </location>
</feature>
<feature type="transmembrane region" description="Helical" evidence="1">
    <location>
        <begin position="611"/>
        <end position="633"/>
    </location>
</feature>
<keyword evidence="3" id="KW-1185">Reference proteome</keyword>
<accession>A0A6M5ULG2</accession>
<dbReference type="OrthoDB" id="5125523at2"/>
<sequence>MLPRLVRTAYVLGVVLPAFLALQLFLAFDEVEGAGAEFQVVAQQISTDGRLSATDLAPVLQETAVAAGADIGMVSFDMSDPTHHKHVFAIAGTSDGEVARRLADGYRHFSPQIEEEYRPFADIGDVDPRGYYVVWGDRADAEAFLAAMGSLGITGEVAPYPGRVGDLVTDGAAFLGPVTGTAAAVSLLALVVMVGGGVVMSAESYGVQRLQGRSFGVALRRDLTEAGRLVALSAAVTALVGGAVLWFFNRGARAGELLVVVLAVVAVFLGVIVVAHLGAAGLAFRVPVLAAVKGQFSAGWALGGILGIRVVGVLLAAGVAFTTVQSAMQVADRSAEQERWATAADAVYVRLSGQMGGDDPELESRYGAMAHAAVDDGDAVLVDDVTADVSTTGTPGRGAPRQTRSLPCPVLLVSDTYLDRQRVLDGSGARVTDVADDAVTVLAPPGCEESAREGAAYATLGGDPDSNRLVSREMAADQDQFVYGTLDDVRGAALLHDAVLVVLPSGTDVLPEPFWGGYLTTGNIVFDDAATAERYVAEHEVGSIVNGIWSARQHSAAQYAEVVKDLRISLLSLAVAVVVMVVTAVSVSAVHVRRSAQLVYVRYITGWPAWYSHRLVLLLELFLAALVIGAGAVLGQQAARLQAAVFAGQAAQWRLGIAVAVAALAVCSVVLGLRRATTRLIASRSADS</sequence>
<evidence type="ECO:0000313" key="2">
    <source>
        <dbReference type="EMBL" id="QJW38081.1"/>
    </source>
</evidence>
<keyword evidence="1" id="KW-0812">Transmembrane</keyword>
<feature type="transmembrane region" description="Helical" evidence="1">
    <location>
        <begin position="183"/>
        <end position="205"/>
    </location>
</feature>
<organism evidence="2 3">
    <name type="scientific">Cellulosimicrobium protaetiae</name>
    <dbReference type="NCBI Taxonomy" id="2587808"/>
    <lineage>
        <taxon>Bacteria</taxon>
        <taxon>Bacillati</taxon>
        <taxon>Actinomycetota</taxon>
        <taxon>Actinomycetes</taxon>
        <taxon>Micrococcales</taxon>
        <taxon>Promicromonosporaceae</taxon>
        <taxon>Cellulosimicrobium</taxon>
    </lineage>
</organism>
<dbReference type="Proteomes" id="UP000451354">
    <property type="component" value="Chromosome"/>
</dbReference>
<feature type="transmembrane region" description="Helical" evidence="1">
    <location>
        <begin position="568"/>
        <end position="590"/>
    </location>
</feature>
<dbReference type="AlphaFoldDB" id="A0A6M5ULG2"/>
<feature type="transmembrane region" description="Helical" evidence="1">
    <location>
        <begin position="653"/>
        <end position="673"/>
    </location>
</feature>
<feature type="transmembrane region" description="Helical" evidence="1">
    <location>
        <begin position="260"/>
        <end position="284"/>
    </location>
</feature>